<feature type="region of interest" description="Disordered" evidence="1">
    <location>
        <begin position="105"/>
        <end position="127"/>
    </location>
</feature>
<feature type="transmembrane region" description="Helical" evidence="2">
    <location>
        <begin position="140"/>
        <end position="162"/>
    </location>
</feature>
<proteinExistence type="predicted"/>
<reference evidence="3" key="1">
    <citation type="submission" date="2024-01" db="EMBL/GenBank/DDBJ databases">
        <title>First draft genome sequence data of TA4-1, the type strain of Gram-positive actinobacterium Streptomyces chiangmaiensis.</title>
        <authorList>
            <person name="Yasawong M."/>
            <person name="Nantapong N."/>
        </authorList>
    </citation>
    <scope>NUCLEOTIDE SEQUENCE</scope>
    <source>
        <strain evidence="3">TA4-1</strain>
    </source>
</reference>
<keyword evidence="2" id="KW-1133">Transmembrane helix</keyword>
<dbReference type="EMBL" id="JAYWVC010000217">
    <property type="protein sequence ID" value="MED7827261.1"/>
    <property type="molecule type" value="Genomic_DNA"/>
</dbReference>
<organism evidence="3 4">
    <name type="scientific">Streptomyces chiangmaiensis</name>
    <dbReference type="NCBI Taxonomy" id="766497"/>
    <lineage>
        <taxon>Bacteria</taxon>
        <taxon>Bacillati</taxon>
        <taxon>Actinomycetota</taxon>
        <taxon>Actinomycetes</taxon>
        <taxon>Kitasatosporales</taxon>
        <taxon>Streptomycetaceae</taxon>
        <taxon>Streptomyces</taxon>
    </lineage>
</organism>
<evidence type="ECO:0000313" key="4">
    <source>
        <dbReference type="Proteomes" id="UP001333996"/>
    </source>
</evidence>
<protein>
    <submittedName>
        <fullName evidence="3">Uncharacterized protein</fullName>
    </submittedName>
</protein>
<keyword evidence="2" id="KW-0472">Membrane</keyword>
<sequence length="262" mass="26574">MQWTNENGGAYGEDPYGGGYAYGYGYEYGGSATIDTATTPWGPAEVAHSAQPTSYVDVVGPDPYATRTNFYVMATDPYAVGPGPATTGWDAPHGDVFTVPPAELHPSGPAVPGPDTPKSGSVGPVFVDSSGRRQRRVLRAARLLVIPAGGYVALLVSTVLGGPSVSAPFVPQPDSPHPTTPRATAPDVSPGTGHSAGNGSPTVAPANSRPTPTRKSSDSTDRSATSVPTAAATGVASSTPTPPDRNPTSKGRAIGSSHNPVK</sequence>
<comment type="caution">
    <text evidence="3">The sequence shown here is derived from an EMBL/GenBank/DDBJ whole genome shotgun (WGS) entry which is preliminary data.</text>
</comment>
<gene>
    <name evidence="3" type="ORF">VXC91_36470</name>
</gene>
<dbReference type="RefSeq" id="WP_329511644.1">
    <property type="nucleotide sequence ID" value="NZ_BAAAYZ010000031.1"/>
</dbReference>
<dbReference type="Proteomes" id="UP001333996">
    <property type="component" value="Unassembled WGS sequence"/>
</dbReference>
<accession>A0ABU7FT25</accession>
<feature type="region of interest" description="Disordered" evidence="1">
    <location>
        <begin position="168"/>
        <end position="262"/>
    </location>
</feature>
<evidence type="ECO:0000313" key="3">
    <source>
        <dbReference type="EMBL" id="MED7827261.1"/>
    </source>
</evidence>
<feature type="compositionally biased region" description="Pro residues" evidence="1">
    <location>
        <begin position="170"/>
        <end position="179"/>
    </location>
</feature>
<keyword evidence="2" id="KW-0812">Transmembrane</keyword>
<evidence type="ECO:0000256" key="2">
    <source>
        <dbReference type="SAM" id="Phobius"/>
    </source>
</evidence>
<name>A0ABU7FT25_9ACTN</name>
<evidence type="ECO:0000256" key="1">
    <source>
        <dbReference type="SAM" id="MobiDB-lite"/>
    </source>
</evidence>
<keyword evidence="4" id="KW-1185">Reference proteome</keyword>